<evidence type="ECO:0000313" key="3">
    <source>
        <dbReference type="Proteomes" id="UP000316968"/>
    </source>
</evidence>
<keyword evidence="1" id="KW-1133">Transmembrane helix</keyword>
<dbReference type="Pfam" id="PF07456">
    <property type="entry name" value="Hpre_diP_synt_I"/>
    <property type="match status" value="1"/>
</dbReference>
<accession>A0A4Y6UXC9</accession>
<keyword evidence="1" id="KW-0812">Transmembrane</keyword>
<proteinExistence type="predicted"/>
<dbReference type="KEGG" id="saca:FFV09_13575"/>
<dbReference type="OrthoDB" id="9799095at2"/>
<protein>
    <submittedName>
        <fullName evidence="2">Gx transporter family protein</fullName>
    </submittedName>
</protein>
<dbReference type="AlphaFoldDB" id="A0A4Y6UXC9"/>
<gene>
    <name evidence="2" type="ORF">FFV09_13575</name>
</gene>
<dbReference type="InterPro" id="IPR014535">
    <property type="entry name" value="Hpre_diP_synt_I"/>
</dbReference>
<feature type="transmembrane region" description="Helical" evidence="1">
    <location>
        <begin position="46"/>
        <end position="62"/>
    </location>
</feature>
<feature type="transmembrane region" description="Helical" evidence="1">
    <location>
        <begin position="74"/>
        <end position="101"/>
    </location>
</feature>
<organism evidence="2 3">
    <name type="scientific">Saccharibacillus brassicae</name>
    <dbReference type="NCBI Taxonomy" id="2583377"/>
    <lineage>
        <taxon>Bacteria</taxon>
        <taxon>Bacillati</taxon>
        <taxon>Bacillota</taxon>
        <taxon>Bacilli</taxon>
        <taxon>Bacillales</taxon>
        <taxon>Paenibacillaceae</taxon>
        <taxon>Saccharibacillus</taxon>
    </lineage>
</organism>
<dbReference type="RefSeq" id="WP_141448328.1">
    <property type="nucleotide sequence ID" value="NZ_CP041217.1"/>
</dbReference>
<dbReference type="PIRSF" id="PIRSF027391">
    <property type="entry name" value="Hpre_diP_synt_I"/>
    <property type="match status" value="1"/>
</dbReference>
<feature type="transmembrane region" description="Helical" evidence="1">
    <location>
        <begin position="113"/>
        <end position="136"/>
    </location>
</feature>
<keyword evidence="3" id="KW-1185">Reference proteome</keyword>
<evidence type="ECO:0000256" key="1">
    <source>
        <dbReference type="SAM" id="Phobius"/>
    </source>
</evidence>
<dbReference type="Gene3D" id="1.10.1760.20">
    <property type="match status" value="1"/>
</dbReference>
<feature type="transmembrane region" description="Helical" evidence="1">
    <location>
        <begin position="15"/>
        <end position="34"/>
    </location>
</feature>
<evidence type="ECO:0000313" key="2">
    <source>
        <dbReference type="EMBL" id="QDH21784.1"/>
    </source>
</evidence>
<dbReference type="Proteomes" id="UP000316968">
    <property type="component" value="Chromosome"/>
</dbReference>
<name>A0A4Y6UXC9_SACBS</name>
<dbReference type="InterPro" id="IPR010898">
    <property type="entry name" value="Hpre_diP_synth_I"/>
</dbReference>
<dbReference type="EMBL" id="CP041217">
    <property type="protein sequence ID" value="QDH21784.1"/>
    <property type="molecule type" value="Genomic_DNA"/>
</dbReference>
<feature type="transmembrane region" description="Helical" evidence="1">
    <location>
        <begin position="142"/>
        <end position="166"/>
    </location>
</feature>
<reference evidence="2 3" key="1">
    <citation type="submission" date="2019-06" db="EMBL/GenBank/DDBJ databases">
        <title>Saccharibacillus brassicae sp. nov., an endophytic bacterium isolated from Chinese cabbage seeds (Brassica pekinensis).</title>
        <authorList>
            <person name="Jiang L."/>
            <person name="Lee J."/>
            <person name="Kim S.W."/>
        </authorList>
    </citation>
    <scope>NUCLEOTIDE SEQUENCE [LARGE SCALE GENOMIC DNA]</scope>
    <source>
        <strain evidence="3">KCTC 43072 / ATSA2</strain>
    </source>
</reference>
<sequence length="184" mass="19422">MTSLAEQSLLLKKTVILAIFAAAAVVLGIVESLIPLGSFMVPGAKLGLANIMILTCLYFLGGRDTLMLVVLKTLLTAMLLGTFSMLLFSLFGAVLSFAVMYGLMKVSRKRLSLIGISVAGGIAHNIGQLGAAAIVIDSLNIFYYLPVLMIAGVATGIVVGIAVRYLTNALGRMKMFAPFAPDTY</sequence>
<keyword evidence="1" id="KW-0472">Membrane</keyword>